<dbReference type="Gene3D" id="3.40.800.10">
    <property type="entry name" value="Ureohydrolase domain"/>
    <property type="match status" value="1"/>
</dbReference>
<evidence type="ECO:0008006" key="5">
    <source>
        <dbReference type="Google" id="ProtNLM"/>
    </source>
</evidence>
<dbReference type="PRINTS" id="PR00116">
    <property type="entry name" value="ARGINASE"/>
</dbReference>
<accession>A0A381V960</accession>
<reference evidence="4" key="1">
    <citation type="submission" date="2018-05" db="EMBL/GenBank/DDBJ databases">
        <authorList>
            <person name="Lanie J.A."/>
            <person name="Ng W.-L."/>
            <person name="Kazmierczak K.M."/>
            <person name="Andrzejewski T.M."/>
            <person name="Davidsen T.M."/>
            <person name="Wayne K.J."/>
            <person name="Tettelin H."/>
            <person name="Glass J.I."/>
            <person name="Rusch D."/>
            <person name="Podicherti R."/>
            <person name="Tsui H.-C.T."/>
            <person name="Winkler M.E."/>
        </authorList>
    </citation>
    <scope>NUCLEOTIDE SEQUENCE</scope>
</reference>
<dbReference type="PANTHER" id="PTHR11358">
    <property type="entry name" value="ARGINASE/AGMATINASE"/>
    <property type="match status" value="1"/>
</dbReference>
<evidence type="ECO:0000256" key="2">
    <source>
        <dbReference type="ARBA" id="ARBA00022723"/>
    </source>
</evidence>
<dbReference type="CDD" id="cd09990">
    <property type="entry name" value="Agmatinase-like"/>
    <property type="match status" value="1"/>
</dbReference>
<evidence type="ECO:0000256" key="1">
    <source>
        <dbReference type="ARBA" id="ARBA00009227"/>
    </source>
</evidence>
<dbReference type="InterPro" id="IPR023696">
    <property type="entry name" value="Ureohydrolase_dom_sf"/>
</dbReference>
<dbReference type="EMBL" id="UINC01008192">
    <property type="protein sequence ID" value="SVA36922.1"/>
    <property type="molecule type" value="Genomic_DNA"/>
</dbReference>
<protein>
    <recommendedName>
        <fullName evidence="5">Arginase</fullName>
    </recommendedName>
</protein>
<proteinExistence type="inferred from homology"/>
<organism evidence="4">
    <name type="scientific">marine metagenome</name>
    <dbReference type="NCBI Taxonomy" id="408172"/>
    <lineage>
        <taxon>unclassified sequences</taxon>
        <taxon>metagenomes</taxon>
        <taxon>ecological metagenomes</taxon>
    </lineage>
</organism>
<evidence type="ECO:0000256" key="3">
    <source>
        <dbReference type="ARBA" id="ARBA00022801"/>
    </source>
</evidence>
<dbReference type="InterPro" id="IPR020855">
    <property type="entry name" value="Ureohydrolase_Mn_BS"/>
</dbReference>
<dbReference type="AlphaFoldDB" id="A0A381V960"/>
<dbReference type="GO" id="GO:0033389">
    <property type="term" value="P:putrescine biosynthetic process from arginine, via agmatine"/>
    <property type="evidence" value="ECO:0007669"/>
    <property type="project" value="TreeGrafter"/>
</dbReference>
<dbReference type="PROSITE" id="PS51409">
    <property type="entry name" value="ARGINASE_2"/>
    <property type="match status" value="1"/>
</dbReference>
<dbReference type="GO" id="GO:0046872">
    <property type="term" value="F:metal ion binding"/>
    <property type="evidence" value="ECO:0007669"/>
    <property type="project" value="UniProtKB-KW"/>
</dbReference>
<dbReference type="SUPFAM" id="SSF52768">
    <property type="entry name" value="Arginase/deacetylase"/>
    <property type="match status" value="1"/>
</dbReference>
<keyword evidence="3" id="KW-0378">Hydrolase</keyword>
<gene>
    <name evidence="4" type="ORF">METZ01_LOCUS89776</name>
</gene>
<dbReference type="Pfam" id="PF00491">
    <property type="entry name" value="Arginase"/>
    <property type="match status" value="1"/>
</dbReference>
<evidence type="ECO:0000313" key="4">
    <source>
        <dbReference type="EMBL" id="SVA36922.1"/>
    </source>
</evidence>
<dbReference type="PROSITE" id="PS01053">
    <property type="entry name" value="ARGINASE_1"/>
    <property type="match status" value="1"/>
</dbReference>
<dbReference type="InterPro" id="IPR006035">
    <property type="entry name" value="Ureohydrolase"/>
</dbReference>
<sequence length="464" mass="51019">MLLNASGLGVIAQDNDFQLIDIPDNIAEKIQNLEQKKIEFLRGPEIFSFAGSHELLFDRLKNKSPEDIEAYIDAMMRVKELMKFNPETDMASIPLNTDSPSFNQWKTLRPQEFDTPREPGPININRYLRGSPKQGIPTFFNLPVALTPEDLIAGEVDVAIMGIGLDTGTGFRGAAYGPKAARAGLIVGGIGMVNNPHMHTMVSPFNELTIVDYGDVAVDYLSLERSIGHIREVVREVAATGTIPMIVGGDHSLMYPDVAGIVDVYGAGNVGVIHFDAHYDAGVGGTHLLSHGRPVRRLFNEKLVPGPNFIQVGLRGYWPGKSGFEWMQEQGLRYHPMAEIEKDGWGVVMDRVLIEALEKGPEYIFISFDIDVLDPAYMPGTGTPEPGGLTTREVFPIVRGLCAQKQIVGFELVEFNPLVDPGYTTAQNSNRIIAECLTGIAMRKKGITDPRYLSPLTTDHGQDN</sequence>
<name>A0A381V960_9ZZZZ</name>
<dbReference type="GO" id="GO:0008783">
    <property type="term" value="F:agmatinase activity"/>
    <property type="evidence" value="ECO:0007669"/>
    <property type="project" value="TreeGrafter"/>
</dbReference>
<keyword evidence="2" id="KW-0479">Metal-binding</keyword>
<comment type="similarity">
    <text evidence="1">Belongs to the arginase family. Agmatinase subfamily.</text>
</comment>
<dbReference type="PANTHER" id="PTHR11358:SF26">
    <property type="entry name" value="GUANIDINO ACID HYDROLASE, MITOCHONDRIAL"/>
    <property type="match status" value="1"/>
</dbReference>